<name>A0A915EPQ8_9BILA</name>
<keyword evidence="1" id="KW-0812">Transmembrane</keyword>
<feature type="transmembrane region" description="Helical" evidence="1">
    <location>
        <begin position="160"/>
        <end position="185"/>
    </location>
</feature>
<keyword evidence="1" id="KW-1133">Transmembrane helix</keyword>
<proteinExistence type="predicted"/>
<evidence type="ECO:0000256" key="1">
    <source>
        <dbReference type="SAM" id="Phobius"/>
    </source>
</evidence>
<feature type="transmembrane region" description="Helical" evidence="1">
    <location>
        <begin position="125"/>
        <end position="148"/>
    </location>
</feature>
<feature type="transmembrane region" description="Helical" evidence="1">
    <location>
        <begin position="62"/>
        <end position="86"/>
    </location>
</feature>
<evidence type="ECO:0000313" key="2">
    <source>
        <dbReference type="Proteomes" id="UP000887574"/>
    </source>
</evidence>
<evidence type="ECO:0000313" key="3">
    <source>
        <dbReference type="WBParaSite" id="jg9088"/>
    </source>
</evidence>
<dbReference type="Proteomes" id="UP000887574">
    <property type="component" value="Unplaced"/>
</dbReference>
<reference evidence="3" key="1">
    <citation type="submission" date="2022-11" db="UniProtKB">
        <authorList>
            <consortium name="WormBaseParasite"/>
        </authorList>
    </citation>
    <scope>IDENTIFICATION</scope>
</reference>
<dbReference type="WBParaSite" id="jg9088">
    <property type="protein sequence ID" value="jg9088"/>
    <property type="gene ID" value="jg9088"/>
</dbReference>
<accession>A0A915EPQ8</accession>
<dbReference type="AlphaFoldDB" id="A0A915EPQ8"/>
<feature type="transmembrane region" description="Helical" evidence="1">
    <location>
        <begin position="92"/>
        <end position="118"/>
    </location>
</feature>
<keyword evidence="2" id="KW-1185">Reference proteome</keyword>
<protein>
    <submittedName>
        <fullName evidence="3">Uncharacterized protein</fullName>
    </submittedName>
</protein>
<organism evidence="2 3">
    <name type="scientific">Ditylenchus dipsaci</name>
    <dbReference type="NCBI Taxonomy" id="166011"/>
    <lineage>
        <taxon>Eukaryota</taxon>
        <taxon>Metazoa</taxon>
        <taxon>Ecdysozoa</taxon>
        <taxon>Nematoda</taxon>
        <taxon>Chromadorea</taxon>
        <taxon>Rhabditida</taxon>
        <taxon>Tylenchina</taxon>
        <taxon>Tylenchomorpha</taxon>
        <taxon>Sphaerularioidea</taxon>
        <taxon>Anguinidae</taxon>
        <taxon>Anguininae</taxon>
        <taxon>Ditylenchus</taxon>
    </lineage>
</organism>
<keyword evidence="1" id="KW-0472">Membrane</keyword>
<sequence>MSTLKTSTVTMYASTLSAAGFGLFGGGSRYSNGEDPLEVNLYTLMAKYRCCCGMCRLRVGCFLIAVFSIIYPLLVIAALVVCSPWLTTSQKTFLSIPVIVLMGFQLFASTLMLTGLFINLHYMLLPFQFSCIINMMGSMGLGVIMLVSTERTNTQLYPGFAVFSTGLVGIYLWFLVICSMTFVLIRDKKRMTSSLLDFGNNPFNGDEEVVSTHLERVNSAEF</sequence>